<accession>A0A2G9GJD4</accession>
<evidence type="ECO:0000256" key="1">
    <source>
        <dbReference type="ARBA" id="ARBA00004211"/>
    </source>
</evidence>
<feature type="domain" description="MSP" evidence="7">
    <location>
        <begin position="165"/>
        <end position="283"/>
    </location>
</feature>
<dbReference type="InterPro" id="IPR016763">
    <property type="entry name" value="VAP"/>
</dbReference>
<evidence type="ECO:0000256" key="5">
    <source>
        <dbReference type="ARBA" id="ARBA00023136"/>
    </source>
</evidence>
<dbReference type="Gene3D" id="2.60.40.10">
    <property type="entry name" value="Immunoglobulins"/>
    <property type="match status" value="2"/>
</dbReference>
<name>A0A2G9GJD4_9LAMI</name>
<evidence type="ECO:0000256" key="4">
    <source>
        <dbReference type="ARBA" id="ARBA00022989"/>
    </source>
</evidence>
<organism evidence="8 9">
    <name type="scientific">Handroanthus impetiginosus</name>
    <dbReference type="NCBI Taxonomy" id="429701"/>
    <lineage>
        <taxon>Eukaryota</taxon>
        <taxon>Viridiplantae</taxon>
        <taxon>Streptophyta</taxon>
        <taxon>Embryophyta</taxon>
        <taxon>Tracheophyta</taxon>
        <taxon>Spermatophyta</taxon>
        <taxon>Magnoliopsida</taxon>
        <taxon>eudicotyledons</taxon>
        <taxon>Gunneridae</taxon>
        <taxon>Pentapetalae</taxon>
        <taxon>asterids</taxon>
        <taxon>lamiids</taxon>
        <taxon>Lamiales</taxon>
        <taxon>Bignoniaceae</taxon>
        <taxon>Crescentiina</taxon>
        <taxon>Tabebuia alliance</taxon>
        <taxon>Handroanthus</taxon>
    </lineage>
</organism>
<evidence type="ECO:0000256" key="3">
    <source>
        <dbReference type="ARBA" id="ARBA00022692"/>
    </source>
</evidence>
<dbReference type="PANTHER" id="PTHR10809:SF6">
    <property type="entry name" value="AT11025P-RELATED"/>
    <property type="match status" value="1"/>
</dbReference>
<proteinExistence type="inferred from homology"/>
<dbReference type="GO" id="GO:0061817">
    <property type="term" value="P:endoplasmic reticulum-plasma membrane tethering"/>
    <property type="evidence" value="ECO:0007669"/>
    <property type="project" value="TreeGrafter"/>
</dbReference>
<dbReference type="GO" id="GO:0005789">
    <property type="term" value="C:endoplasmic reticulum membrane"/>
    <property type="evidence" value="ECO:0007669"/>
    <property type="project" value="InterPro"/>
</dbReference>
<keyword evidence="9" id="KW-1185">Reference proteome</keyword>
<dbReference type="InterPro" id="IPR013783">
    <property type="entry name" value="Ig-like_fold"/>
</dbReference>
<dbReference type="InterPro" id="IPR008962">
    <property type="entry name" value="PapD-like_sf"/>
</dbReference>
<keyword evidence="4" id="KW-1133">Transmembrane helix</keyword>
<evidence type="ECO:0000259" key="7">
    <source>
        <dbReference type="PROSITE" id="PS50202"/>
    </source>
</evidence>
<comment type="subcellular location">
    <subcellularLocation>
        <location evidence="1">Membrane</location>
        <topology evidence="1">Single-pass type IV membrane protein</topology>
    </subcellularLocation>
</comment>
<protein>
    <submittedName>
        <fullName evidence="8">VAMP-associated protein involved in inositol metabolism</fullName>
    </submittedName>
</protein>
<evidence type="ECO:0000313" key="8">
    <source>
        <dbReference type="EMBL" id="PIN05393.1"/>
    </source>
</evidence>
<sequence>MIMDDLLKIEPQVLSFPYELNKQVSCRIRLSNVTRKEVAFKVMTTDPKKYIVRPNWGIILPGSCLDVIVTTHCLKALPPDQQCADKFKINSVFASPHATTEDDVRKLLDEKAGGHVLACKLGVIFTSPSQVPSLAAEESASSSIASGTEYTNSSDSDLKMDVKKLLDITPSELQFPFELNKEFSCLLRLANMTENHVFFKVKATHPQKYSVQPKVGIVFPRSTCDVIVRMHPQTKIPVDKECKDKFLIQSIVGSPRAINELTPKMFDEPGRFVEEFKLRVVYTFPSRQQSSTNEKSEAGSSSNASTLPNINSNDHEVTQELDRNESNVGPLFMKGITIGLLGLIFWYIMMKMLPLIWSLTFVIMMLAVKMIKSIVSDSVEDWIVKCLAYVCIHFLSVIFGRKANIFVT</sequence>
<feature type="domain" description="MSP" evidence="7">
    <location>
        <begin position="6"/>
        <end position="126"/>
    </location>
</feature>
<dbReference type="GO" id="GO:0005886">
    <property type="term" value="C:plasma membrane"/>
    <property type="evidence" value="ECO:0007669"/>
    <property type="project" value="TreeGrafter"/>
</dbReference>
<reference evidence="9" key="1">
    <citation type="journal article" date="2018" name="Gigascience">
        <title>Genome assembly of the Pink Ipe (Handroanthus impetiginosus, Bignoniaceae), a highly valued, ecologically keystone Neotropical timber forest tree.</title>
        <authorList>
            <person name="Silva-Junior O.B."/>
            <person name="Grattapaglia D."/>
            <person name="Novaes E."/>
            <person name="Collevatti R.G."/>
        </authorList>
    </citation>
    <scope>NUCLEOTIDE SEQUENCE [LARGE SCALE GENOMIC DNA]</scope>
    <source>
        <strain evidence="9">cv. UFG-1</strain>
    </source>
</reference>
<dbReference type="EMBL" id="NKXS01004785">
    <property type="protein sequence ID" value="PIN05393.1"/>
    <property type="molecule type" value="Genomic_DNA"/>
</dbReference>
<gene>
    <name evidence="8" type="ORF">CDL12_22067</name>
</gene>
<keyword evidence="5" id="KW-0472">Membrane</keyword>
<keyword evidence="3" id="KW-0812">Transmembrane</keyword>
<dbReference type="PANTHER" id="PTHR10809">
    <property type="entry name" value="VESICLE-ASSOCIATED MEMBRANE PROTEIN-ASSOCIATED PROTEIN"/>
    <property type="match status" value="1"/>
</dbReference>
<dbReference type="PROSITE" id="PS50202">
    <property type="entry name" value="MSP"/>
    <property type="match status" value="2"/>
</dbReference>
<dbReference type="OrthoDB" id="894146at2759"/>
<dbReference type="STRING" id="429701.A0A2G9GJD4"/>
<dbReference type="GO" id="GO:0090158">
    <property type="term" value="P:endoplasmic reticulum membrane organization"/>
    <property type="evidence" value="ECO:0007669"/>
    <property type="project" value="TreeGrafter"/>
</dbReference>
<comment type="caution">
    <text evidence="8">The sequence shown here is derived from an EMBL/GenBank/DDBJ whole genome shotgun (WGS) entry which is preliminary data.</text>
</comment>
<evidence type="ECO:0000256" key="2">
    <source>
        <dbReference type="ARBA" id="ARBA00008932"/>
    </source>
</evidence>
<feature type="region of interest" description="Disordered" evidence="6">
    <location>
        <begin position="289"/>
        <end position="312"/>
    </location>
</feature>
<dbReference type="Pfam" id="PF00635">
    <property type="entry name" value="Motile_Sperm"/>
    <property type="match status" value="2"/>
</dbReference>
<comment type="similarity">
    <text evidence="2">Belongs to the VAMP-associated protein (VAP) (TC 9.B.17) family.</text>
</comment>
<dbReference type="AlphaFoldDB" id="A0A2G9GJD4"/>
<evidence type="ECO:0000313" key="9">
    <source>
        <dbReference type="Proteomes" id="UP000231279"/>
    </source>
</evidence>
<dbReference type="SUPFAM" id="SSF49354">
    <property type="entry name" value="PapD-like"/>
    <property type="match status" value="2"/>
</dbReference>
<evidence type="ECO:0000256" key="6">
    <source>
        <dbReference type="SAM" id="MobiDB-lite"/>
    </source>
</evidence>
<dbReference type="InterPro" id="IPR000535">
    <property type="entry name" value="MSP_dom"/>
</dbReference>
<dbReference type="Proteomes" id="UP000231279">
    <property type="component" value="Unassembled WGS sequence"/>
</dbReference>